<evidence type="ECO:0000256" key="4">
    <source>
        <dbReference type="SAM" id="MobiDB-lite"/>
    </source>
</evidence>
<evidence type="ECO:0000256" key="1">
    <source>
        <dbReference type="ARBA" id="ARBA00022860"/>
    </source>
</evidence>
<dbReference type="Proteomes" id="UP000826271">
    <property type="component" value="Unassembled WGS sequence"/>
</dbReference>
<dbReference type="PANTHER" id="PTHR32295:SF279">
    <property type="entry name" value="PROTEIN IQ-DOMAIN 31-LIKE"/>
    <property type="match status" value="1"/>
</dbReference>
<comment type="subunit">
    <text evidence="3">Binds to multiple calmodulin (CaM) in the presence of Ca(2+) and CaM-like proteins.</text>
</comment>
<feature type="region of interest" description="Disordered" evidence="4">
    <location>
        <begin position="647"/>
        <end position="677"/>
    </location>
</feature>
<evidence type="ECO:0000313" key="6">
    <source>
        <dbReference type="EMBL" id="KAG8366830.1"/>
    </source>
</evidence>
<gene>
    <name evidence="6" type="ORF">BUALT_Bualt16G0008700</name>
</gene>
<dbReference type="SMART" id="SM00015">
    <property type="entry name" value="IQ"/>
    <property type="match status" value="3"/>
</dbReference>
<dbReference type="PANTHER" id="PTHR32295">
    <property type="entry name" value="IQ-DOMAIN 5-RELATED"/>
    <property type="match status" value="1"/>
</dbReference>
<dbReference type="InterPro" id="IPR000048">
    <property type="entry name" value="IQ_motif_EF-hand-BS"/>
</dbReference>
<feature type="region of interest" description="Disordered" evidence="4">
    <location>
        <begin position="697"/>
        <end position="753"/>
    </location>
</feature>
<feature type="region of interest" description="Disordered" evidence="4">
    <location>
        <begin position="555"/>
        <end position="574"/>
    </location>
</feature>
<comment type="caution">
    <text evidence="6">The sequence shown here is derived from an EMBL/GenBank/DDBJ whole genome shotgun (WGS) entry which is preliminary data.</text>
</comment>
<feature type="region of interest" description="Disordered" evidence="4">
    <location>
        <begin position="506"/>
        <end position="529"/>
    </location>
</feature>
<keyword evidence="7" id="KW-1185">Reference proteome</keyword>
<evidence type="ECO:0000256" key="3">
    <source>
        <dbReference type="ARBA" id="ARBA00024378"/>
    </source>
</evidence>
<dbReference type="Pfam" id="PF13178">
    <property type="entry name" value="DUF4005"/>
    <property type="match status" value="1"/>
</dbReference>
<feature type="compositionally biased region" description="Polar residues" evidence="4">
    <location>
        <begin position="714"/>
        <end position="725"/>
    </location>
</feature>
<dbReference type="AlphaFoldDB" id="A0AAV6WDF6"/>
<reference evidence="6" key="1">
    <citation type="submission" date="2019-10" db="EMBL/GenBank/DDBJ databases">
        <authorList>
            <person name="Zhang R."/>
            <person name="Pan Y."/>
            <person name="Wang J."/>
            <person name="Ma R."/>
            <person name="Yu S."/>
        </authorList>
    </citation>
    <scope>NUCLEOTIDE SEQUENCE</scope>
    <source>
        <strain evidence="6">LA-IB0</strain>
        <tissue evidence="6">Leaf</tissue>
    </source>
</reference>
<dbReference type="PROSITE" id="PS50096">
    <property type="entry name" value="IQ"/>
    <property type="match status" value="2"/>
</dbReference>
<feature type="compositionally biased region" description="Polar residues" evidence="4">
    <location>
        <begin position="666"/>
        <end position="677"/>
    </location>
</feature>
<proteinExistence type="inferred from homology"/>
<sequence>MRGWKTIPIELDIRAFLYEGDPLCENCLLGDDTEICSQFPVFRGWSRFIKASSKNVYLEKDQVDILGRVTEEVCLIYSPGLIGFNFEELKTKSRRGHLNRKLMAFYARYIGEWNERRYNSCVKDRVADYLEGFALPDRSQIEDAQQHPDRSQIEDAQQHLDIATLIPDATARTPDATPTTLGAASDGVPDATLDVQELELSYRFFYYGEVSGKMDQDSTLWKEELARFELSFLLIWGSLQENGSRQYSLERRALNLVCPNFASNVTTNEKAAAKTPGEDLVGNSPFISDPSQLADRGAENMELEKGTSGNSCGTNALFPVNQGAKSESNYVSVTIDDAEMRRQDQAATKAQAAFRGYLARRAFRTLKGIIRLQALIRGHLVRRQAVATLRCMHAIVKFQALARGRRDAKQVDVGSNSIFKSEKLATNAFVRKLLSSLPTPMPLSLHYELDEPNSALNWLDRWSLSHFWVPPPRPKKVLNMKPLKKQAGSQIVEYGAGKSKRTIRKASTAAHVDSGALASLETDKPKRNPRKITSHQTELMQEQHQSELERVKHSLKKVSSSEKSEMETESNSAALDVSEEKIAISSEKSADLDVVVDKRAFLESPSNITNEPNDDCPFVETISVENDEKMENMQFSRDELGSKEEEIGKENQKIRKRSLPAKQEYTENISQNNPSLPSYMMATQSAKAKLRAQGTTKLSEDGAENGNIRRHSLPASTNGKLSSLSPRIRKPVQGNGKGGSKTNKLLTSSRDGAPSLAVKELHNYVIEREIILRKSWDSVS</sequence>
<dbReference type="InterPro" id="IPR025064">
    <property type="entry name" value="DUF4005"/>
</dbReference>
<dbReference type="EMBL" id="WHWC01000016">
    <property type="protein sequence ID" value="KAG8366830.1"/>
    <property type="molecule type" value="Genomic_DNA"/>
</dbReference>
<name>A0AAV6WDF6_9LAMI</name>
<dbReference type="Pfam" id="PF00612">
    <property type="entry name" value="IQ"/>
    <property type="match status" value="2"/>
</dbReference>
<feature type="compositionally biased region" description="Polar residues" evidence="4">
    <location>
        <begin position="740"/>
        <end position="750"/>
    </location>
</feature>
<dbReference type="GO" id="GO:0005516">
    <property type="term" value="F:calmodulin binding"/>
    <property type="evidence" value="ECO:0007669"/>
    <property type="project" value="UniProtKB-KW"/>
</dbReference>
<organism evidence="6 7">
    <name type="scientific">Buddleja alternifolia</name>
    <dbReference type="NCBI Taxonomy" id="168488"/>
    <lineage>
        <taxon>Eukaryota</taxon>
        <taxon>Viridiplantae</taxon>
        <taxon>Streptophyta</taxon>
        <taxon>Embryophyta</taxon>
        <taxon>Tracheophyta</taxon>
        <taxon>Spermatophyta</taxon>
        <taxon>Magnoliopsida</taxon>
        <taxon>eudicotyledons</taxon>
        <taxon>Gunneridae</taxon>
        <taxon>Pentapetalae</taxon>
        <taxon>asterids</taxon>
        <taxon>lamiids</taxon>
        <taxon>Lamiales</taxon>
        <taxon>Scrophulariaceae</taxon>
        <taxon>Buddlejeae</taxon>
        <taxon>Buddleja</taxon>
    </lineage>
</organism>
<evidence type="ECO:0000256" key="2">
    <source>
        <dbReference type="ARBA" id="ARBA00024341"/>
    </source>
</evidence>
<dbReference type="CDD" id="cd23767">
    <property type="entry name" value="IQCD"/>
    <property type="match status" value="1"/>
</dbReference>
<evidence type="ECO:0000259" key="5">
    <source>
        <dbReference type="Pfam" id="PF13178"/>
    </source>
</evidence>
<evidence type="ECO:0000313" key="7">
    <source>
        <dbReference type="Proteomes" id="UP000826271"/>
    </source>
</evidence>
<accession>A0AAV6WDF6</accession>
<protein>
    <recommendedName>
        <fullName evidence="5">DUF4005 domain-containing protein</fullName>
    </recommendedName>
</protein>
<feature type="domain" description="DUF4005" evidence="5">
    <location>
        <begin position="663"/>
        <end position="728"/>
    </location>
</feature>
<comment type="similarity">
    <text evidence="2">Belongs to the IQD family.</text>
</comment>
<keyword evidence="1" id="KW-0112">Calmodulin-binding</keyword>